<gene>
    <name evidence="3" type="ORF">SAMN05216236_13741</name>
</gene>
<dbReference type="InterPro" id="IPR011990">
    <property type="entry name" value="TPR-like_helical_dom_sf"/>
</dbReference>
<dbReference type="NCBIfam" id="TIGR03142">
    <property type="entry name" value="cytochro_ccmI"/>
    <property type="match status" value="1"/>
</dbReference>
<name>A0A1I7DYB8_9RHOB</name>
<dbReference type="Proteomes" id="UP000182466">
    <property type="component" value="Unassembled WGS sequence"/>
</dbReference>
<dbReference type="AlphaFoldDB" id="A0A1I7DYB8"/>
<sequence>MIFWIITSALGFVIALTLGLVLLRSRPQAEPAAAYDLRVYRDQLKDVDRDLERGVIGEADATRIRTEVSRRILTADSQLQAGRARSGQSHRITVVMAILIGAITVGGSLWLYRTLGAPGYGDLGLSQRIEIATELRANRPDQAVAEANLPPAKPPAELGAEYLTLLERLRETVATRPDDAQGQALLARHEAATGNFAAAHAAQAQVLRLRGDAATAEDYGNYVDMLVLAAGGYVSPTAEAALREVLARDPENGPGRYYWGLMMGQTGRPDLAFRIWNSLLRDSPADAPWTPPLRAQIVEMAMRAGVDFELPAAQTAPGPSAADVAAAGEMDEADRTQMIRGMVQGLSDRLATEGGAPPEWARLINALGVLGDTDRARAIHRNAQQVFAGNDAALGVIDAAARQAGVLQ</sequence>
<dbReference type="EMBL" id="FPAW01000037">
    <property type="protein sequence ID" value="SFU16661.1"/>
    <property type="molecule type" value="Genomic_DNA"/>
</dbReference>
<organism evidence="3 4">
    <name type="scientific">Sedimentitalea nanhaiensis</name>
    <dbReference type="NCBI Taxonomy" id="999627"/>
    <lineage>
        <taxon>Bacteria</taxon>
        <taxon>Pseudomonadati</taxon>
        <taxon>Pseudomonadota</taxon>
        <taxon>Alphaproteobacteria</taxon>
        <taxon>Rhodobacterales</taxon>
        <taxon>Paracoccaceae</taxon>
        <taxon>Sedimentitalea</taxon>
    </lineage>
</organism>
<dbReference type="SUPFAM" id="SSF48452">
    <property type="entry name" value="TPR-like"/>
    <property type="match status" value="1"/>
</dbReference>
<feature type="transmembrane region" description="Helical" evidence="2">
    <location>
        <begin position="92"/>
        <end position="112"/>
    </location>
</feature>
<dbReference type="GO" id="GO:0017004">
    <property type="term" value="P:cytochrome complex assembly"/>
    <property type="evidence" value="ECO:0007669"/>
    <property type="project" value="UniProtKB-KW"/>
</dbReference>
<dbReference type="InterPro" id="IPR017560">
    <property type="entry name" value="Cyt_c_biogenesis_CcmI"/>
</dbReference>
<keyword evidence="4" id="KW-1185">Reference proteome</keyword>
<dbReference type="eggNOG" id="COG4235">
    <property type="taxonomic scope" value="Bacteria"/>
</dbReference>
<dbReference type="RefSeq" id="WP_027261979.1">
    <property type="nucleotide sequence ID" value="NZ_FPAW01000037.1"/>
</dbReference>
<keyword evidence="2" id="KW-1133">Transmembrane helix</keyword>
<proteinExistence type="predicted"/>
<dbReference type="Gene3D" id="1.25.40.10">
    <property type="entry name" value="Tetratricopeptide repeat domain"/>
    <property type="match status" value="1"/>
</dbReference>
<reference evidence="3 4" key="1">
    <citation type="submission" date="2016-10" db="EMBL/GenBank/DDBJ databases">
        <authorList>
            <person name="de Groot N.N."/>
        </authorList>
    </citation>
    <scope>NUCLEOTIDE SEQUENCE [LARGE SCALE GENOMIC DNA]</scope>
    <source>
        <strain evidence="3 4">CGMCC 1.10959</strain>
    </source>
</reference>
<protein>
    <submittedName>
        <fullName evidence="3">Cytochrome c-type biogenesis protein CcmH</fullName>
    </submittedName>
</protein>
<keyword evidence="2" id="KW-0812">Transmembrane</keyword>
<keyword evidence="1" id="KW-0201">Cytochrome c-type biogenesis</keyword>
<feature type="transmembrane region" description="Helical" evidence="2">
    <location>
        <begin position="6"/>
        <end position="23"/>
    </location>
</feature>
<evidence type="ECO:0000313" key="3">
    <source>
        <dbReference type="EMBL" id="SFU16661.1"/>
    </source>
</evidence>
<evidence type="ECO:0000256" key="2">
    <source>
        <dbReference type="SAM" id="Phobius"/>
    </source>
</evidence>
<evidence type="ECO:0000256" key="1">
    <source>
        <dbReference type="ARBA" id="ARBA00022748"/>
    </source>
</evidence>
<dbReference type="OrthoDB" id="9815847at2"/>
<dbReference type="STRING" id="999627.SAMN05216236_13741"/>
<accession>A0A1I7DYB8</accession>
<evidence type="ECO:0000313" key="4">
    <source>
        <dbReference type="Proteomes" id="UP000182466"/>
    </source>
</evidence>
<keyword evidence="2" id="KW-0472">Membrane</keyword>